<reference evidence="4 5" key="1">
    <citation type="journal article" date="2012" name="Extremophiles">
        <title>Thermotomaculum hydrothermale gen. nov., sp. nov., a novel heterotrophic thermophile within the phylum Acidobacteria from a deep-sea hydrothermal vent chimney in the Southern Okinawa Trough.</title>
        <authorList>
            <person name="Izumi H."/>
            <person name="Nunoura T."/>
            <person name="Miyazaki M."/>
            <person name="Mino S."/>
            <person name="Toki T."/>
            <person name="Takai K."/>
            <person name="Sako Y."/>
            <person name="Sawabe T."/>
            <person name="Nakagawa S."/>
        </authorList>
    </citation>
    <scope>NUCLEOTIDE SEQUENCE [LARGE SCALE GENOMIC DNA]</scope>
    <source>
        <strain evidence="4 5">AC55</strain>
    </source>
</reference>
<dbReference type="EMBL" id="AP017470">
    <property type="protein sequence ID" value="BBB32342.1"/>
    <property type="molecule type" value="Genomic_DNA"/>
</dbReference>
<dbReference type="PANTHER" id="PTHR43165">
    <property type="entry name" value="METALLOPHOSPHOESTERASE"/>
    <property type="match status" value="1"/>
</dbReference>
<keyword evidence="2" id="KW-0479">Metal-binding</keyword>
<dbReference type="InterPro" id="IPR000979">
    <property type="entry name" value="Phosphodiesterase_MJ0936/Vps29"/>
</dbReference>
<dbReference type="InterPro" id="IPR029052">
    <property type="entry name" value="Metallo-depent_PP-like"/>
</dbReference>
<feature type="domain" description="Calcineurin-like phosphoesterase" evidence="3">
    <location>
        <begin position="1"/>
        <end position="149"/>
    </location>
</feature>
<dbReference type="GO" id="GO:0016787">
    <property type="term" value="F:hydrolase activity"/>
    <property type="evidence" value="ECO:0007669"/>
    <property type="project" value="UniProtKB-UniRule"/>
</dbReference>
<dbReference type="SUPFAM" id="SSF56300">
    <property type="entry name" value="Metallo-dependent phosphatases"/>
    <property type="match status" value="1"/>
</dbReference>
<evidence type="ECO:0000256" key="1">
    <source>
        <dbReference type="ARBA" id="ARBA00008950"/>
    </source>
</evidence>
<name>A0A7R6SZ35_9BACT</name>
<dbReference type="InterPro" id="IPR024654">
    <property type="entry name" value="Calcineurin-like_PHP_lpxH"/>
</dbReference>
<dbReference type="EC" id="3.1.4.-" evidence="2"/>
<dbReference type="NCBIfam" id="TIGR00040">
    <property type="entry name" value="yfcE"/>
    <property type="match status" value="1"/>
</dbReference>
<dbReference type="AlphaFoldDB" id="A0A7R6SZ35"/>
<organism evidence="4 5">
    <name type="scientific">Thermotomaculum hydrothermale</name>
    <dbReference type="NCBI Taxonomy" id="981385"/>
    <lineage>
        <taxon>Bacteria</taxon>
        <taxon>Pseudomonadati</taxon>
        <taxon>Acidobacteriota</taxon>
        <taxon>Holophagae</taxon>
        <taxon>Thermotomaculales</taxon>
        <taxon>Thermotomaculaceae</taxon>
        <taxon>Thermotomaculum</taxon>
    </lineage>
</organism>
<sequence length="160" mass="18372">MKVAIFSDTHDNLTLFKKGIDYCKKQGIFTIIHAGDIISPFTIRVFGDYSQFNFIGVFGNNDGEMRYLKKLYKTIYYPPHFFEINGKKIALTHNPETLDFDKTDTDIIIYGHTHEKDLRENNEKLIINPGEACGYLTGEPTFAILETDNLEVKILNISQI</sequence>
<accession>A0A7R6SZ35</accession>
<dbReference type="Proteomes" id="UP000595564">
    <property type="component" value="Chromosome"/>
</dbReference>
<gene>
    <name evidence="4" type="ORF">TTHT_0776</name>
</gene>
<proteinExistence type="inferred from homology"/>
<dbReference type="InterPro" id="IPR053193">
    <property type="entry name" value="MetalloPDE_YfcE-like"/>
</dbReference>
<dbReference type="PANTHER" id="PTHR43165:SF1">
    <property type="entry name" value="PHOSPHODIESTERASE MJ0936"/>
    <property type="match status" value="1"/>
</dbReference>
<protein>
    <recommendedName>
        <fullName evidence="2">Phosphoesterase</fullName>
        <ecNumber evidence="2">3.1.4.-</ecNumber>
    </recommendedName>
</protein>
<evidence type="ECO:0000313" key="5">
    <source>
        <dbReference type="Proteomes" id="UP000595564"/>
    </source>
</evidence>
<dbReference type="RefSeq" id="WP_201328689.1">
    <property type="nucleotide sequence ID" value="NZ_AP017470.1"/>
</dbReference>
<evidence type="ECO:0000259" key="3">
    <source>
        <dbReference type="Pfam" id="PF12850"/>
    </source>
</evidence>
<keyword evidence="5" id="KW-1185">Reference proteome</keyword>
<dbReference type="Pfam" id="PF12850">
    <property type="entry name" value="Metallophos_2"/>
    <property type="match status" value="1"/>
</dbReference>
<dbReference type="Gene3D" id="3.60.21.10">
    <property type="match status" value="1"/>
</dbReference>
<dbReference type="InterPro" id="IPR041802">
    <property type="entry name" value="MPP_YfcE"/>
</dbReference>
<evidence type="ECO:0000313" key="4">
    <source>
        <dbReference type="EMBL" id="BBB32342.1"/>
    </source>
</evidence>
<comment type="similarity">
    <text evidence="1 2">Belongs to the metallophosphoesterase superfamily. YfcE family.</text>
</comment>
<dbReference type="CDD" id="cd00841">
    <property type="entry name" value="MPP_YfcE"/>
    <property type="match status" value="1"/>
</dbReference>
<dbReference type="KEGG" id="thyd:TTHT_0776"/>
<comment type="cofactor">
    <cofactor evidence="2">
        <name>a divalent metal cation</name>
        <dbReference type="ChEBI" id="CHEBI:60240"/>
    </cofactor>
</comment>
<dbReference type="GO" id="GO:0046872">
    <property type="term" value="F:metal ion binding"/>
    <property type="evidence" value="ECO:0007669"/>
    <property type="project" value="UniProtKB-KW"/>
</dbReference>
<evidence type="ECO:0000256" key="2">
    <source>
        <dbReference type="RuleBase" id="RU362039"/>
    </source>
</evidence>